<protein>
    <recommendedName>
        <fullName evidence="8">tRNA(Ile)-lysidine synthase</fullName>
        <ecNumber evidence="8">6.3.4.19</ecNumber>
    </recommendedName>
    <alternativeName>
        <fullName evidence="8">tRNA(Ile)-2-lysyl-cytidine synthase</fullName>
    </alternativeName>
    <alternativeName>
        <fullName evidence="8">tRNA(Ile)-lysidine synthetase</fullName>
    </alternativeName>
</protein>
<feature type="transmembrane region" description="Helical" evidence="9">
    <location>
        <begin position="21"/>
        <end position="41"/>
    </location>
</feature>
<name>A0ABS8N422_9CLOT</name>
<dbReference type="RefSeq" id="WP_179978175.1">
    <property type="nucleotide sequence ID" value="NZ_JAJJPB010000005.1"/>
</dbReference>
<dbReference type="EMBL" id="JAJJPB010000005">
    <property type="protein sequence ID" value="MCC9294547.1"/>
    <property type="molecule type" value="Genomic_DNA"/>
</dbReference>
<feature type="binding site" evidence="8">
    <location>
        <begin position="26"/>
        <end position="31"/>
    </location>
    <ligand>
        <name>ATP</name>
        <dbReference type="ChEBI" id="CHEBI:30616"/>
    </ligand>
</feature>
<proteinExistence type="inferred from homology"/>
<dbReference type="NCBIfam" id="TIGR02432">
    <property type="entry name" value="lysidine_TilS_N"/>
    <property type="match status" value="1"/>
</dbReference>
<organism evidence="11 12">
    <name type="scientific">Clostridium aromativorans</name>
    <dbReference type="NCBI Taxonomy" id="2836848"/>
    <lineage>
        <taxon>Bacteria</taxon>
        <taxon>Bacillati</taxon>
        <taxon>Bacillota</taxon>
        <taxon>Clostridia</taxon>
        <taxon>Eubacteriales</taxon>
        <taxon>Clostridiaceae</taxon>
        <taxon>Clostridium</taxon>
    </lineage>
</organism>
<feature type="domain" description="Lysidine-tRNA(Ile) synthetase C-terminal" evidence="10">
    <location>
        <begin position="383"/>
        <end position="455"/>
    </location>
</feature>
<dbReference type="Gene3D" id="3.50.40.10">
    <property type="entry name" value="Phenylalanyl-trna Synthetase, Chain B, domain 3"/>
    <property type="match status" value="1"/>
</dbReference>
<dbReference type="EC" id="6.3.4.19" evidence="8"/>
<gene>
    <name evidence="8 11" type="primary">tilS</name>
    <name evidence="11" type="ORF">LN736_06720</name>
</gene>
<dbReference type="SUPFAM" id="SSF52402">
    <property type="entry name" value="Adenine nucleotide alpha hydrolases-like"/>
    <property type="match status" value="1"/>
</dbReference>
<comment type="subcellular location">
    <subcellularLocation>
        <location evidence="1 8">Cytoplasm</location>
    </subcellularLocation>
</comment>
<comment type="caution">
    <text evidence="11">The sequence shown here is derived from an EMBL/GenBank/DDBJ whole genome shotgun (WGS) entry which is preliminary data.</text>
</comment>
<evidence type="ECO:0000256" key="9">
    <source>
        <dbReference type="SAM" id="Phobius"/>
    </source>
</evidence>
<keyword evidence="9" id="KW-0812">Transmembrane</keyword>
<evidence type="ECO:0000313" key="11">
    <source>
        <dbReference type="EMBL" id="MCC9294547.1"/>
    </source>
</evidence>
<dbReference type="SMART" id="SM00977">
    <property type="entry name" value="TilS_C"/>
    <property type="match status" value="1"/>
</dbReference>
<sequence>MIESVLNTIKKNKMFNSNDKVIVAVSGGPDSICLLHILYILRKKLNITLVAAHVNHCLRGIEADEDELYVKRFCKNLEIEFKSLKIDIDSIAKKRNISCESAGREERYKFFKRLKIELGAQKIAIAHNANDQAETILMRIIRGAGLNGLIGIRPIRDDIFVRPLIHNTRTEIEKYCSDNNLQPRVDKTNFETVYSRNKIRLELIPYIQKNFNKDIIEVLNRFSETIKVDNDYLEYISREKFKKYCDIKPEKVIIFKEAFLEKKAILTRIVRFSLKSIAKSLIDFEKVHILGIIDIQKHSTGKELMLPHNILAVNDYGNIIIRKNTMKTNKFCSEQYKLKIGCNYIPNINSRIYLKLTDMGGYVSYNQNRFIQYFDYDKIQGDIVLRNRKKGDRIIPLGMTGKKKLKDLFIDLKVPKDTRDNVQLICFGDKIGWVVGYRISELFKVDKNSKTILTIGFESGEL</sequence>
<evidence type="ECO:0000256" key="6">
    <source>
        <dbReference type="ARBA" id="ARBA00022840"/>
    </source>
</evidence>
<evidence type="ECO:0000256" key="2">
    <source>
        <dbReference type="ARBA" id="ARBA00022490"/>
    </source>
</evidence>
<dbReference type="Gene3D" id="3.40.50.620">
    <property type="entry name" value="HUPs"/>
    <property type="match status" value="1"/>
</dbReference>
<dbReference type="InterPro" id="IPR014729">
    <property type="entry name" value="Rossmann-like_a/b/a_fold"/>
</dbReference>
<dbReference type="PANTHER" id="PTHR43033">
    <property type="entry name" value="TRNA(ILE)-LYSIDINE SYNTHASE-RELATED"/>
    <property type="match status" value="1"/>
</dbReference>
<dbReference type="SUPFAM" id="SSF82829">
    <property type="entry name" value="MesJ substrate recognition domain-like"/>
    <property type="match status" value="1"/>
</dbReference>
<comment type="function">
    <text evidence="8">Ligates lysine onto the cytidine present at position 34 of the AUA codon-specific tRNA(Ile) that contains the anticodon CAU, in an ATP-dependent manner. Cytidine is converted to lysidine, thus changing the amino acid specificity of the tRNA from methionine to isoleucine.</text>
</comment>
<dbReference type="CDD" id="cd01992">
    <property type="entry name" value="TilS_N"/>
    <property type="match status" value="1"/>
</dbReference>
<keyword evidence="2 8" id="KW-0963">Cytoplasm</keyword>
<evidence type="ECO:0000256" key="3">
    <source>
        <dbReference type="ARBA" id="ARBA00022598"/>
    </source>
</evidence>
<evidence type="ECO:0000256" key="4">
    <source>
        <dbReference type="ARBA" id="ARBA00022694"/>
    </source>
</evidence>
<keyword evidence="12" id="KW-1185">Reference proteome</keyword>
<dbReference type="SUPFAM" id="SSF56037">
    <property type="entry name" value="PheT/TilS domain"/>
    <property type="match status" value="1"/>
</dbReference>
<dbReference type="InterPro" id="IPR012796">
    <property type="entry name" value="Lysidine-tRNA-synth_C"/>
</dbReference>
<comment type="catalytic activity">
    <reaction evidence="7 8">
        <text>cytidine(34) in tRNA(Ile2) + L-lysine + ATP = lysidine(34) in tRNA(Ile2) + AMP + diphosphate + H(+)</text>
        <dbReference type="Rhea" id="RHEA:43744"/>
        <dbReference type="Rhea" id="RHEA-COMP:10625"/>
        <dbReference type="Rhea" id="RHEA-COMP:10670"/>
        <dbReference type="ChEBI" id="CHEBI:15378"/>
        <dbReference type="ChEBI" id="CHEBI:30616"/>
        <dbReference type="ChEBI" id="CHEBI:32551"/>
        <dbReference type="ChEBI" id="CHEBI:33019"/>
        <dbReference type="ChEBI" id="CHEBI:82748"/>
        <dbReference type="ChEBI" id="CHEBI:83665"/>
        <dbReference type="ChEBI" id="CHEBI:456215"/>
        <dbReference type="EC" id="6.3.4.19"/>
    </reaction>
</comment>
<dbReference type="InterPro" id="IPR012094">
    <property type="entry name" value="tRNA_Ile_lys_synt"/>
</dbReference>
<evidence type="ECO:0000256" key="8">
    <source>
        <dbReference type="HAMAP-Rule" id="MF_01161"/>
    </source>
</evidence>
<keyword evidence="9" id="KW-1133">Transmembrane helix</keyword>
<evidence type="ECO:0000256" key="1">
    <source>
        <dbReference type="ARBA" id="ARBA00004496"/>
    </source>
</evidence>
<comment type="similarity">
    <text evidence="8">Belongs to the tRNA(Ile)-lysidine synthase family.</text>
</comment>
<comment type="domain">
    <text evidence="8">The N-terminal region contains the highly conserved SGGXDS motif, predicted to be a P-loop motif involved in ATP binding.</text>
</comment>
<dbReference type="InterPro" id="IPR011063">
    <property type="entry name" value="TilS/TtcA_N"/>
</dbReference>
<dbReference type="NCBIfam" id="TIGR02433">
    <property type="entry name" value="lysidine_TilS_C"/>
    <property type="match status" value="1"/>
</dbReference>
<accession>A0ABS8N422</accession>
<evidence type="ECO:0000313" key="12">
    <source>
        <dbReference type="Proteomes" id="UP001165422"/>
    </source>
</evidence>
<keyword evidence="6 8" id="KW-0067">ATP-binding</keyword>
<evidence type="ECO:0000256" key="7">
    <source>
        <dbReference type="ARBA" id="ARBA00048539"/>
    </source>
</evidence>
<dbReference type="InterPro" id="IPR012795">
    <property type="entry name" value="tRNA_Ile_lys_synt_N"/>
</dbReference>
<dbReference type="GO" id="GO:0032267">
    <property type="term" value="F:tRNA(Ile)-lysidine synthase activity"/>
    <property type="evidence" value="ECO:0007669"/>
    <property type="project" value="UniProtKB-EC"/>
</dbReference>
<dbReference type="HAMAP" id="MF_01161">
    <property type="entry name" value="tRNA_Ile_lys_synt"/>
    <property type="match status" value="1"/>
</dbReference>
<evidence type="ECO:0000259" key="10">
    <source>
        <dbReference type="SMART" id="SM00977"/>
    </source>
</evidence>
<dbReference type="Proteomes" id="UP001165422">
    <property type="component" value="Unassembled WGS sequence"/>
</dbReference>
<dbReference type="Pfam" id="PF01171">
    <property type="entry name" value="ATP_bind_3"/>
    <property type="match status" value="1"/>
</dbReference>
<dbReference type="InterPro" id="IPR020825">
    <property type="entry name" value="Phe-tRNA_synthase-like_B3/B4"/>
</dbReference>
<dbReference type="Pfam" id="PF11734">
    <property type="entry name" value="TilS_C"/>
    <property type="match status" value="1"/>
</dbReference>
<keyword evidence="3 8" id="KW-0436">Ligase</keyword>
<evidence type="ECO:0000256" key="5">
    <source>
        <dbReference type="ARBA" id="ARBA00022741"/>
    </source>
</evidence>
<keyword evidence="4 8" id="KW-0819">tRNA processing</keyword>
<keyword evidence="5 8" id="KW-0547">Nucleotide-binding</keyword>
<reference evidence="11" key="1">
    <citation type="submission" date="2021-11" db="EMBL/GenBank/DDBJ databases">
        <authorList>
            <person name="Qingchun L."/>
            <person name="Dong Z."/>
            <person name="Zongwei Q."/>
            <person name="Jia Z."/>
            <person name="Duotao L."/>
        </authorList>
    </citation>
    <scope>NUCLEOTIDE SEQUENCE</scope>
    <source>
        <strain evidence="11">WLY-B-L2</strain>
    </source>
</reference>
<keyword evidence="9" id="KW-0472">Membrane</keyword>
<dbReference type="PANTHER" id="PTHR43033:SF1">
    <property type="entry name" value="TRNA(ILE)-LYSIDINE SYNTHASE-RELATED"/>
    <property type="match status" value="1"/>
</dbReference>